<reference evidence="3 4" key="1">
    <citation type="submission" date="2024-03" db="EMBL/GenBank/DDBJ databases">
        <title>A high-quality draft genome sequence of Diaporthe vaccinii, a causative agent of upright dieback and viscid rot disease in cranberry plants.</title>
        <authorList>
            <person name="Sarrasin M."/>
            <person name="Lang B.F."/>
            <person name="Burger G."/>
        </authorList>
    </citation>
    <scope>NUCLEOTIDE SEQUENCE [LARGE SCALE GENOMIC DNA]</scope>
    <source>
        <strain evidence="3 4">IS7</strain>
    </source>
</reference>
<dbReference type="Proteomes" id="UP001600888">
    <property type="component" value="Unassembled WGS sequence"/>
</dbReference>
<accession>A0ABR4FFL4</accession>
<comment type="caution">
    <text evidence="3">The sequence shown here is derived from an EMBL/GenBank/DDBJ whole genome shotgun (WGS) entry which is preliminary data.</text>
</comment>
<evidence type="ECO:0000256" key="2">
    <source>
        <dbReference type="SAM" id="SignalP"/>
    </source>
</evidence>
<proteinExistence type="predicted"/>
<feature type="region of interest" description="Disordered" evidence="1">
    <location>
        <begin position="113"/>
        <end position="146"/>
    </location>
</feature>
<evidence type="ECO:0000256" key="1">
    <source>
        <dbReference type="SAM" id="MobiDB-lite"/>
    </source>
</evidence>
<feature type="compositionally biased region" description="Basic and acidic residues" evidence="1">
    <location>
        <begin position="134"/>
        <end position="146"/>
    </location>
</feature>
<sequence length="187" mass="20450">MNFAILSTIMFSLAAATSIPKTRALQNVDGNPLASFPILSFPEATRGFWNVDNDGIYRAYLANGTIVDAARLSKEQIQTYISAIEGHVSQAEFDAKRAIFASVDSATVPQEQLLSPPEDVVPTEKISGMQRGSRRSDLPPDMSPREEGPLVQRQILPCFATGQYCIQKPFSCPQFCVCNSIICVGFN</sequence>
<gene>
    <name evidence="3" type="ORF">FJTKL_05385</name>
</gene>
<keyword evidence="2" id="KW-0732">Signal</keyword>
<dbReference type="EMBL" id="JBAWTH010000001">
    <property type="protein sequence ID" value="KAL2293493.1"/>
    <property type="molecule type" value="Genomic_DNA"/>
</dbReference>
<organism evidence="3 4">
    <name type="scientific">Diaporthe vaccinii</name>
    <dbReference type="NCBI Taxonomy" id="105482"/>
    <lineage>
        <taxon>Eukaryota</taxon>
        <taxon>Fungi</taxon>
        <taxon>Dikarya</taxon>
        <taxon>Ascomycota</taxon>
        <taxon>Pezizomycotina</taxon>
        <taxon>Sordariomycetes</taxon>
        <taxon>Sordariomycetidae</taxon>
        <taxon>Diaporthales</taxon>
        <taxon>Diaporthaceae</taxon>
        <taxon>Diaporthe</taxon>
        <taxon>Diaporthe eres species complex</taxon>
    </lineage>
</organism>
<name>A0ABR4FFL4_9PEZI</name>
<evidence type="ECO:0000313" key="3">
    <source>
        <dbReference type="EMBL" id="KAL2293493.1"/>
    </source>
</evidence>
<keyword evidence="4" id="KW-1185">Reference proteome</keyword>
<evidence type="ECO:0000313" key="4">
    <source>
        <dbReference type="Proteomes" id="UP001600888"/>
    </source>
</evidence>
<feature type="signal peptide" evidence="2">
    <location>
        <begin position="1"/>
        <end position="24"/>
    </location>
</feature>
<feature type="chain" id="PRO_5045477844" evidence="2">
    <location>
        <begin position="25"/>
        <end position="187"/>
    </location>
</feature>
<protein>
    <submittedName>
        <fullName evidence="3">Uncharacterized protein</fullName>
    </submittedName>
</protein>